<comment type="similarity">
    <text evidence="2 7">Belongs to the class-IV pyridoxal-phosphate-dependent aminotransferase family.</text>
</comment>
<evidence type="ECO:0000256" key="4">
    <source>
        <dbReference type="ARBA" id="ARBA00022679"/>
    </source>
</evidence>
<dbReference type="GO" id="GO:0009098">
    <property type="term" value="P:L-leucine biosynthetic process"/>
    <property type="evidence" value="ECO:0007669"/>
    <property type="project" value="TreeGrafter"/>
</dbReference>
<evidence type="ECO:0000256" key="7">
    <source>
        <dbReference type="RuleBase" id="RU004106"/>
    </source>
</evidence>
<dbReference type="VEuPathDB" id="FungiDB:BO70DRAFT_260182"/>
<dbReference type="EC" id="2.6.1.42" evidence="9"/>
<dbReference type="Proteomes" id="UP000247233">
    <property type="component" value="Unassembled WGS sequence"/>
</dbReference>
<dbReference type="EMBL" id="MSFL01000009">
    <property type="protein sequence ID" value="PWY85021.1"/>
    <property type="molecule type" value="Genomic_DNA"/>
</dbReference>
<keyword evidence="5 8" id="KW-0663">Pyridoxal phosphate</keyword>
<dbReference type="GO" id="GO:0005739">
    <property type="term" value="C:mitochondrion"/>
    <property type="evidence" value="ECO:0007669"/>
    <property type="project" value="TreeGrafter"/>
</dbReference>
<evidence type="ECO:0000313" key="10">
    <source>
        <dbReference type="EMBL" id="PWY85021.1"/>
    </source>
</evidence>
<dbReference type="Gene3D" id="3.20.10.10">
    <property type="entry name" value="D-amino Acid Aminotransferase, subunit A, domain 2"/>
    <property type="match status" value="1"/>
</dbReference>
<evidence type="ECO:0000256" key="6">
    <source>
        <dbReference type="PIRSR" id="PIRSR006468-1"/>
    </source>
</evidence>
<sequence>LNASRIKITLSTERKPIPAPDAPEVLAHKACTDHMISARWTAESGWGNPTLIPYRPLALAPIASTLHYATQCFEGMKVYRGYDGKLRLFRPTLNCARMLSSSERIGLPRFNPDELHRLIHKLCAVEGPRWLSADRGGECMYIRPTLVGTGEGLGLAAPPEAHLYIVLSYWPSPTPSPSPKQEKTLRLWCSTDDMVRAWPGGTGNVKVGANYGPSLYGHQKALEAGYDQVLWLFGPDRQITEAGATNFFIIWESPDDGHLQLITSPLEDNITLPGITRRSILELARERLSDAPLQVNMDDGSSRIVEPLEVVEERFTIHDVVNAAEEGRLRGAFSSGTAFFIVPVSCVKFQDTEVRVPVDDVPYAAVLRQWMADIVYGKKESRWTEVVEE</sequence>
<keyword evidence="4 9" id="KW-0808">Transferase</keyword>
<evidence type="ECO:0000256" key="9">
    <source>
        <dbReference type="RuleBase" id="RU004517"/>
    </source>
</evidence>
<evidence type="ECO:0000256" key="1">
    <source>
        <dbReference type="ARBA" id="ARBA00001933"/>
    </source>
</evidence>
<dbReference type="PANTHER" id="PTHR11825">
    <property type="entry name" value="SUBGROUP IIII AMINOTRANSFERASE"/>
    <property type="match status" value="1"/>
</dbReference>
<comment type="catalytic activity">
    <reaction evidence="9">
        <text>L-isoleucine + 2-oxoglutarate = (S)-3-methyl-2-oxopentanoate + L-glutamate</text>
        <dbReference type="Rhea" id="RHEA:24801"/>
        <dbReference type="ChEBI" id="CHEBI:16810"/>
        <dbReference type="ChEBI" id="CHEBI:29985"/>
        <dbReference type="ChEBI" id="CHEBI:35146"/>
        <dbReference type="ChEBI" id="CHEBI:58045"/>
        <dbReference type="EC" id="2.6.1.42"/>
    </reaction>
</comment>
<dbReference type="InterPro" id="IPR036038">
    <property type="entry name" value="Aminotransferase-like"/>
</dbReference>
<dbReference type="GO" id="GO:0052654">
    <property type="term" value="F:L-leucine-2-oxoglutarate transaminase activity"/>
    <property type="evidence" value="ECO:0007669"/>
    <property type="project" value="RHEA"/>
</dbReference>
<name>A0A317WH51_9EURO</name>
<dbReference type="PROSITE" id="PS00770">
    <property type="entry name" value="AA_TRANSFER_CLASS_4"/>
    <property type="match status" value="1"/>
</dbReference>
<dbReference type="SUPFAM" id="SSF56752">
    <property type="entry name" value="D-aminoacid aminotransferase-like PLP-dependent enzymes"/>
    <property type="match status" value="1"/>
</dbReference>
<keyword evidence="11" id="KW-1185">Reference proteome</keyword>
<feature type="non-terminal residue" evidence="10">
    <location>
        <position position="389"/>
    </location>
</feature>
<evidence type="ECO:0000256" key="2">
    <source>
        <dbReference type="ARBA" id="ARBA00009320"/>
    </source>
</evidence>
<comment type="catalytic activity">
    <reaction evidence="9">
        <text>L-leucine + 2-oxoglutarate = 4-methyl-2-oxopentanoate + L-glutamate</text>
        <dbReference type="Rhea" id="RHEA:18321"/>
        <dbReference type="ChEBI" id="CHEBI:16810"/>
        <dbReference type="ChEBI" id="CHEBI:17865"/>
        <dbReference type="ChEBI" id="CHEBI:29985"/>
        <dbReference type="ChEBI" id="CHEBI:57427"/>
        <dbReference type="EC" id="2.6.1.42"/>
    </reaction>
</comment>
<evidence type="ECO:0000256" key="3">
    <source>
        <dbReference type="ARBA" id="ARBA00022576"/>
    </source>
</evidence>
<dbReference type="OrthoDB" id="1732691at2759"/>
<comment type="cofactor">
    <cofactor evidence="1 8">
        <name>pyridoxal 5'-phosphate</name>
        <dbReference type="ChEBI" id="CHEBI:597326"/>
    </cofactor>
</comment>
<dbReference type="InterPro" id="IPR018300">
    <property type="entry name" value="Aminotrans_IV_CS"/>
</dbReference>
<reference evidence="10 11" key="1">
    <citation type="submission" date="2016-12" db="EMBL/GenBank/DDBJ databases">
        <title>The genomes of Aspergillus section Nigri reveals drivers in fungal speciation.</title>
        <authorList>
            <consortium name="DOE Joint Genome Institute"/>
            <person name="Vesth T.C."/>
            <person name="Nybo J."/>
            <person name="Theobald S."/>
            <person name="Brandl J."/>
            <person name="Frisvad J.C."/>
            <person name="Nielsen K.F."/>
            <person name="Lyhne E.K."/>
            <person name="Kogle M.E."/>
            <person name="Kuo A."/>
            <person name="Riley R."/>
            <person name="Clum A."/>
            <person name="Nolan M."/>
            <person name="Lipzen A."/>
            <person name="Salamov A."/>
            <person name="Henrissat B."/>
            <person name="Wiebenga A."/>
            <person name="De Vries R.P."/>
            <person name="Grigoriev I.V."/>
            <person name="Mortensen U.H."/>
            <person name="Andersen M.R."/>
            <person name="Baker S.E."/>
        </authorList>
    </citation>
    <scope>NUCLEOTIDE SEQUENCE [LARGE SCALE GENOMIC DNA]</scope>
    <source>
        <strain evidence="10 11">CBS 117.55</strain>
    </source>
</reference>
<dbReference type="InterPro" id="IPR043132">
    <property type="entry name" value="BCAT-like_C"/>
</dbReference>
<dbReference type="PIRSF" id="PIRSF006468">
    <property type="entry name" value="BCAT1"/>
    <property type="match status" value="1"/>
</dbReference>
<feature type="modified residue" description="N6-(pyridoxal phosphate)lysine" evidence="6">
    <location>
        <position position="206"/>
    </location>
</feature>
<dbReference type="RefSeq" id="XP_025400363.1">
    <property type="nucleotide sequence ID" value="XM_025538903.1"/>
</dbReference>
<evidence type="ECO:0000256" key="5">
    <source>
        <dbReference type="ARBA" id="ARBA00022898"/>
    </source>
</evidence>
<dbReference type="InterPro" id="IPR005786">
    <property type="entry name" value="B_amino_transII"/>
</dbReference>
<dbReference type="PANTHER" id="PTHR11825:SF69">
    <property type="entry name" value="BRANCHED-CHAIN-AMINO-ACID AMINOTRANSFERASE"/>
    <property type="match status" value="1"/>
</dbReference>
<dbReference type="Gene3D" id="3.30.470.10">
    <property type="match status" value="1"/>
</dbReference>
<evidence type="ECO:0000313" key="11">
    <source>
        <dbReference type="Proteomes" id="UP000247233"/>
    </source>
</evidence>
<proteinExistence type="inferred from homology"/>
<dbReference type="InterPro" id="IPR043131">
    <property type="entry name" value="BCAT-like_N"/>
</dbReference>
<comment type="caution">
    <text evidence="10">The sequence shown here is derived from an EMBL/GenBank/DDBJ whole genome shotgun (WGS) entry which is preliminary data.</text>
</comment>
<accession>A0A317WH51</accession>
<dbReference type="GO" id="GO:0009099">
    <property type="term" value="P:L-valine biosynthetic process"/>
    <property type="evidence" value="ECO:0007669"/>
    <property type="project" value="TreeGrafter"/>
</dbReference>
<keyword evidence="3 9" id="KW-0032">Aminotransferase</keyword>
<protein>
    <recommendedName>
        <fullName evidence="9">Branched-chain-amino-acid aminotransferase</fullName>
        <ecNumber evidence="9">2.6.1.42</ecNumber>
    </recommendedName>
</protein>
<dbReference type="GO" id="GO:0052656">
    <property type="term" value="F:L-isoleucine-2-oxoglutarate transaminase activity"/>
    <property type="evidence" value="ECO:0007669"/>
    <property type="project" value="RHEA"/>
</dbReference>
<dbReference type="InterPro" id="IPR001544">
    <property type="entry name" value="Aminotrans_IV"/>
</dbReference>
<evidence type="ECO:0000256" key="8">
    <source>
        <dbReference type="RuleBase" id="RU004516"/>
    </source>
</evidence>
<keyword evidence="9" id="KW-0100">Branched-chain amino acid biosynthesis</keyword>
<organism evidence="10 11">
    <name type="scientific">Aspergillus heteromorphus CBS 117.55</name>
    <dbReference type="NCBI Taxonomy" id="1448321"/>
    <lineage>
        <taxon>Eukaryota</taxon>
        <taxon>Fungi</taxon>
        <taxon>Dikarya</taxon>
        <taxon>Ascomycota</taxon>
        <taxon>Pezizomycotina</taxon>
        <taxon>Eurotiomycetes</taxon>
        <taxon>Eurotiomycetidae</taxon>
        <taxon>Eurotiales</taxon>
        <taxon>Aspergillaceae</taxon>
        <taxon>Aspergillus</taxon>
        <taxon>Aspergillus subgen. Circumdati</taxon>
    </lineage>
</organism>
<keyword evidence="9" id="KW-0028">Amino-acid biosynthesis</keyword>
<dbReference type="AlphaFoldDB" id="A0A317WH51"/>
<dbReference type="STRING" id="1448321.A0A317WH51"/>
<dbReference type="GO" id="GO:0052655">
    <property type="term" value="F:L-valine-2-oxoglutarate transaminase activity"/>
    <property type="evidence" value="ECO:0007669"/>
    <property type="project" value="RHEA"/>
</dbReference>
<dbReference type="GeneID" id="37061140"/>
<dbReference type="Pfam" id="PF01063">
    <property type="entry name" value="Aminotran_4"/>
    <property type="match status" value="1"/>
</dbReference>
<gene>
    <name evidence="10" type="ORF">BO70DRAFT_260182</name>
</gene>
<comment type="catalytic activity">
    <reaction evidence="9">
        <text>L-valine + 2-oxoglutarate = 3-methyl-2-oxobutanoate + L-glutamate</text>
        <dbReference type="Rhea" id="RHEA:24813"/>
        <dbReference type="ChEBI" id="CHEBI:11851"/>
        <dbReference type="ChEBI" id="CHEBI:16810"/>
        <dbReference type="ChEBI" id="CHEBI:29985"/>
        <dbReference type="ChEBI" id="CHEBI:57762"/>
        <dbReference type="EC" id="2.6.1.42"/>
    </reaction>
</comment>
<feature type="non-terminal residue" evidence="10">
    <location>
        <position position="1"/>
    </location>
</feature>